<dbReference type="Gene3D" id="3.30.450.40">
    <property type="match status" value="1"/>
</dbReference>
<dbReference type="Gene3D" id="3.30.565.10">
    <property type="entry name" value="Histidine kinase-like ATPase, C-terminal domain"/>
    <property type="match status" value="1"/>
</dbReference>
<dbReference type="CDD" id="cd00082">
    <property type="entry name" value="HisKA"/>
    <property type="match status" value="1"/>
</dbReference>
<dbReference type="Pfam" id="PF01590">
    <property type="entry name" value="GAF"/>
    <property type="match status" value="1"/>
</dbReference>
<feature type="coiled-coil region" evidence="7">
    <location>
        <begin position="740"/>
        <end position="774"/>
    </location>
</feature>
<dbReference type="EMBL" id="CP053540">
    <property type="protein sequence ID" value="WOB44283.1"/>
    <property type="molecule type" value="Genomic_DNA"/>
</dbReference>
<dbReference type="KEGG" id="tog:HNI00_14875"/>
<feature type="transmembrane region" description="Helical" evidence="8">
    <location>
        <begin position="54"/>
        <end position="77"/>
    </location>
</feature>
<evidence type="ECO:0000256" key="1">
    <source>
        <dbReference type="ARBA" id="ARBA00000085"/>
    </source>
</evidence>
<gene>
    <name evidence="10" type="ORF">HNI00_14875</name>
</gene>
<dbReference type="Pfam" id="PF00512">
    <property type="entry name" value="HisKA"/>
    <property type="match status" value="1"/>
</dbReference>
<feature type="transmembrane region" description="Helical" evidence="8">
    <location>
        <begin position="89"/>
        <end position="108"/>
    </location>
</feature>
<dbReference type="SUPFAM" id="SSF47384">
    <property type="entry name" value="Homodimeric domain of signal transducing histidine kinase"/>
    <property type="match status" value="1"/>
</dbReference>
<dbReference type="InterPro" id="IPR050736">
    <property type="entry name" value="Sensor_HK_Regulatory"/>
</dbReference>
<dbReference type="InterPro" id="IPR003594">
    <property type="entry name" value="HATPase_dom"/>
</dbReference>
<organism evidence="10">
    <name type="scientific">Thermoleptolyngbya oregonensis NK1-22</name>
    <dbReference type="NCBI Taxonomy" id="2547457"/>
    <lineage>
        <taxon>Bacteria</taxon>
        <taxon>Bacillati</taxon>
        <taxon>Cyanobacteriota</taxon>
        <taxon>Cyanophyceae</taxon>
        <taxon>Oculatellales</taxon>
        <taxon>Oculatellaceae</taxon>
        <taxon>Thermoleptolyngbya</taxon>
    </lineage>
</organism>
<keyword evidence="4" id="KW-0808">Transferase</keyword>
<feature type="transmembrane region" description="Helical" evidence="8">
    <location>
        <begin position="12"/>
        <end position="34"/>
    </location>
</feature>
<dbReference type="SMART" id="SM00388">
    <property type="entry name" value="HisKA"/>
    <property type="match status" value="1"/>
</dbReference>
<dbReference type="GO" id="GO:0000155">
    <property type="term" value="F:phosphorelay sensor kinase activity"/>
    <property type="evidence" value="ECO:0007669"/>
    <property type="project" value="InterPro"/>
</dbReference>
<keyword evidence="7" id="KW-0175">Coiled coil</keyword>
<dbReference type="InterPro" id="IPR036097">
    <property type="entry name" value="HisK_dim/P_sf"/>
</dbReference>
<dbReference type="SMART" id="SM00065">
    <property type="entry name" value="GAF"/>
    <property type="match status" value="1"/>
</dbReference>
<keyword evidence="8" id="KW-0812">Transmembrane</keyword>
<reference evidence="10" key="1">
    <citation type="submission" date="2020-05" db="EMBL/GenBank/DDBJ databases">
        <authorList>
            <person name="Zhu T."/>
            <person name="Keshari N."/>
            <person name="Lu X."/>
        </authorList>
    </citation>
    <scope>NUCLEOTIDE SEQUENCE</scope>
    <source>
        <strain evidence="10">NK1-22</strain>
    </source>
</reference>
<dbReference type="SMART" id="SM00387">
    <property type="entry name" value="HATPase_c"/>
    <property type="match status" value="1"/>
</dbReference>
<evidence type="ECO:0000256" key="3">
    <source>
        <dbReference type="ARBA" id="ARBA00022553"/>
    </source>
</evidence>
<name>A0AA96Y9D7_9CYAN</name>
<evidence type="ECO:0000313" key="10">
    <source>
        <dbReference type="EMBL" id="WOB44283.1"/>
    </source>
</evidence>
<keyword evidence="8" id="KW-0472">Membrane</keyword>
<evidence type="ECO:0000256" key="5">
    <source>
        <dbReference type="ARBA" id="ARBA00022777"/>
    </source>
</evidence>
<dbReference type="SUPFAM" id="SSF55874">
    <property type="entry name" value="ATPase domain of HSP90 chaperone/DNA topoisomerase II/histidine kinase"/>
    <property type="match status" value="1"/>
</dbReference>
<evidence type="ECO:0000256" key="2">
    <source>
        <dbReference type="ARBA" id="ARBA00012438"/>
    </source>
</evidence>
<dbReference type="Gene3D" id="1.10.287.130">
    <property type="match status" value="1"/>
</dbReference>
<accession>A0AA96Y9D7</accession>
<evidence type="ECO:0000256" key="8">
    <source>
        <dbReference type="SAM" id="Phobius"/>
    </source>
</evidence>
<dbReference type="InterPro" id="IPR029016">
    <property type="entry name" value="GAF-like_dom_sf"/>
</dbReference>
<evidence type="ECO:0000259" key="9">
    <source>
        <dbReference type="PROSITE" id="PS50109"/>
    </source>
</evidence>
<keyword evidence="5" id="KW-0418">Kinase</keyword>
<dbReference type="AlphaFoldDB" id="A0AA96Y9D7"/>
<dbReference type="Pfam" id="PF02518">
    <property type="entry name" value="HATPase_c"/>
    <property type="match status" value="1"/>
</dbReference>
<keyword evidence="6" id="KW-0902">Two-component regulatory system</keyword>
<dbReference type="CDD" id="cd00075">
    <property type="entry name" value="HATPase"/>
    <property type="match status" value="1"/>
</dbReference>
<dbReference type="RefSeq" id="WP_316787386.1">
    <property type="nucleotide sequence ID" value="NZ_CP053540.1"/>
</dbReference>
<dbReference type="PRINTS" id="PR00344">
    <property type="entry name" value="BCTRLSENSOR"/>
</dbReference>
<dbReference type="EC" id="2.7.13.3" evidence="2"/>
<dbReference type="InterPro" id="IPR003661">
    <property type="entry name" value="HisK_dim/P_dom"/>
</dbReference>
<feature type="domain" description="Histidine kinase" evidence="9">
    <location>
        <begin position="722"/>
        <end position="1001"/>
    </location>
</feature>
<dbReference type="SUPFAM" id="SSF55781">
    <property type="entry name" value="GAF domain-like"/>
    <property type="match status" value="1"/>
</dbReference>
<dbReference type="InterPro" id="IPR005467">
    <property type="entry name" value="His_kinase_dom"/>
</dbReference>
<evidence type="ECO:0000256" key="4">
    <source>
        <dbReference type="ARBA" id="ARBA00022679"/>
    </source>
</evidence>
<protein>
    <recommendedName>
        <fullName evidence="2">histidine kinase</fullName>
        <ecNumber evidence="2">2.7.13.3</ecNumber>
    </recommendedName>
</protein>
<feature type="transmembrane region" description="Helical" evidence="8">
    <location>
        <begin position="128"/>
        <end position="144"/>
    </location>
</feature>
<keyword evidence="3" id="KW-0597">Phosphoprotein</keyword>
<sequence>MILLVASYLGNLARWNLFFNIDLIFGSIAVWLVVGFYGVRWGVLAGALSGVCTYFLWGHFYAGVVFTLEALFVGVLFYGDRPTNRPNIVLLDGLFWLLIGVPLGWFFYAGVLQADPFQVQIILLKQPVNGIFNALVASLLMTYLPIHRWLNRPSAINSLAVQQTLFNLLVAFVFFPTLLLIVLASRDVVDNIRAEAQADLSRVSGYAVAALRSWHQEHLRSANELALQVVQYHKTDLEHLQHHLESTQRLLPDLRQVQVWNREGRLLVSSHNRSRSSNRSDEAFDETLDEPFGKAFDAAIAPLSPYAALARRTLQPILSDVVPDSPPYVIWNFPIVRDGQLEGLITSELTLDRVESLLLQSAGDQDLDLTLVGRRQAVVLSTRGDRPPGSLLQLPENSSIEQLDEHFYQLFPDKHRPIMVRWINSSFVQEVPVDTGLPWMLEVMASAQPDMRNIQSIYSRNLALLLAIALLALLVSALVSQRMVRPLSRLAQVTTNLPDKLLAGQPIDWPDSQITELAFLVKNFRTMGKTLTQQFGAIQQALSYEALVRRITDSVRDSLDESQILQTAVQALGQELNLLCCDAALYSADQKYSTIQYEYTTTLPSALGTSFAIPNEFSEVHGLLLRGESCQFCAALPHPVRPTACMMTVLAHPIWDDQGVLGDLWLFKPQGECFEEPEVRLVQQVASQCAIALRQARLYEAAQIQLKALEDLNLLKDDFLSTVSHELRTPITNIKMAINMLKLSQQNERREQYLKILEAECEREANLINDLLDLQRLASGTQALELEPISLRDWVLHIVESFQERIRNRQQTLQIEISDKLPVITSDPTCLERILTELLNNACKYTPPGEKIRVAACAVGPFDCEAAVMTETTAETTAETTTETTTETIAKTTGGDRPFALKPFAAAPNLASAQNFASLSSPNSGFFVLRVCNSGVEIPAEALDHIFEKFYRVPGIDRWKQGGTGLGLALVQKMTEHLGGSIQVASAARQTCFTVALPVAPPHQTAPQSTV</sequence>
<dbReference type="PANTHER" id="PTHR43711:SF26">
    <property type="entry name" value="SENSOR HISTIDINE KINASE RCSC"/>
    <property type="match status" value="1"/>
</dbReference>
<dbReference type="PROSITE" id="PS50109">
    <property type="entry name" value="HIS_KIN"/>
    <property type="match status" value="1"/>
</dbReference>
<feature type="transmembrane region" description="Helical" evidence="8">
    <location>
        <begin position="462"/>
        <end position="480"/>
    </location>
</feature>
<evidence type="ECO:0000256" key="6">
    <source>
        <dbReference type="ARBA" id="ARBA00023012"/>
    </source>
</evidence>
<dbReference type="InterPro" id="IPR036890">
    <property type="entry name" value="HATPase_C_sf"/>
</dbReference>
<feature type="transmembrane region" description="Helical" evidence="8">
    <location>
        <begin position="165"/>
        <end position="184"/>
    </location>
</feature>
<dbReference type="PANTHER" id="PTHR43711">
    <property type="entry name" value="TWO-COMPONENT HISTIDINE KINASE"/>
    <property type="match status" value="1"/>
</dbReference>
<dbReference type="InterPro" id="IPR004358">
    <property type="entry name" value="Sig_transdc_His_kin-like_C"/>
</dbReference>
<keyword evidence="8" id="KW-1133">Transmembrane helix</keyword>
<dbReference type="Gene3D" id="6.10.340.10">
    <property type="match status" value="1"/>
</dbReference>
<evidence type="ECO:0000256" key="7">
    <source>
        <dbReference type="SAM" id="Coils"/>
    </source>
</evidence>
<proteinExistence type="predicted"/>
<dbReference type="InterPro" id="IPR003018">
    <property type="entry name" value="GAF"/>
</dbReference>
<comment type="catalytic activity">
    <reaction evidence="1">
        <text>ATP + protein L-histidine = ADP + protein N-phospho-L-histidine.</text>
        <dbReference type="EC" id="2.7.13.3"/>
    </reaction>
</comment>